<protein>
    <recommendedName>
        <fullName evidence="4">Xylanolytic transcriptional activator regulatory domain-containing protein</fullName>
    </recommendedName>
</protein>
<dbReference type="InterPro" id="IPR007219">
    <property type="entry name" value="XnlR_reg_dom"/>
</dbReference>
<dbReference type="GO" id="GO:0006351">
    <property type="term" value="P:DNA-templated transcription"/>
    <property type="evidence" value="ECO:0007669"/>
    <property type="project" value="InterPro"/>
</dbReference>
<sequence>MSQGLGAILTFQRYLTDVENRLQILENALGKLFPSGELDDVTRSLLADETPRDQDSLTQSFIDTNESTLKDFLQEPGPTALENALDDSQINTDYDLTGVGPEGQHLSLEAFSSKDNSPNDLLASAEKEKEFADTYFSRYHKLYPFVHEATFRLEFQDRLLSPSSQSVLANMILAFGSWLAPENHSDLGVQYYRKAQQHLGQIALTDNESITMVQALLLLSDFAQKNGDPDESWQYVATAVRKAISLNLHVELTDPGLTALDREIRRRIWWATYCAESCSARIYGRPLVLPEDGLITVRPVTNTPNQNPTSPTASFPVPTDDPTIYSGLIQQSNYHRMANDIYRRVLSSPTVTPQLVNSFEKMIQNWHSDNPAACARLVSGSMEQWKLTAWRRQFLCDQSLHLLIHRPLLLQWLQNKDINKDTALPAEEHAAEAQCRAAGLAIARETIAQISESIMEGTYDKMTLAFTL</sequence>
<dbReference type="GO" id="GO:0000978">
    <property type="term" value="F:RNA polymerase II cis-regulatory region sequence-specific DNA binding"/>
    <property type="evidence" value="ECO:0007669"/>
    <property type="project" value="TreeGrafter"/>
</dbReference>
<dbReference type="GO" id="GO:0005634">
    <property type="term" value="C:nucleus"/>
    <property type="evidence" value="ECO:0007669"/>
    <property type="project" value="TreeGrafter"/>
</dbReference>
<proteinExistence type="predicted"/>
<dbReference type="InterPro" id="IPR051127">
    <property type="entry name" value="Fungal_SecMet_Regulators"/>
</dbReference>
<dbReference type="Gene3D" id="1.20.5.170">
    <property type="match status" value="1"/>
</dbReference>
<accession>A0A1V6QPG8</accession>
<dbReference type="AlphaFoldDB" id="A0A1V6QPG8"/>
<keyword evidence="2" id="KW-0804">Transcription</keyword>
<feature type="domain" description="Xylanolytic transcriptional activator regulatory" evidence="4">
    <location>
        <begin position="232"/>
        <end position="306"/>
    </location>
</feature>
<evidence type="ECO:0000256" key="2">
    <source>
        <dbReference type="ARBA" id="ARBA00023163"/>
    </source>
</evidence>
<evidence type="ECO:0000259" key="4">
    <source>
        <dbReference type="SMART" id="SM00906"/>
    </source>
</evidence>
<name>A0A1V6QPG8_9EURO</name>
<dbReference type="GO" id="GO:0008270">
    <property type="term" value="F:zinc ion binding"/>
    <property type="evidence" value="ECO:0007669"/>
    <property type="project" value="InterPro"/>
</dbReference>
<dbReference type="GO" id="GO:0000435">
    <property type="term" value="P:positive regulation of transcription from RNA polymerase II promoter by galactose"/>
    <property type="evidence" value="ECO:0007669"/>
    <property type="project" value="TreeGrafter"/>
</dbReference>
<keyword evidence="1" id="KW-0805">Transcription regulation</keyword>
<dbReference type="SMART" id="SM00906">
    <property type="entry name" value="Fungal_trans"/>
    <property type="match status" value="1"/>
</dbReference>
<evidence type="ECO:0000256" key="3">
    <source>
        <dbReference type="ARBA" id="ARBA00023242"/>
    </source>
</evidence>
<gene>
    <name evidence="5" type="ORF">PENANT_c001G05873</name>
</gene>
<dbReference type="PANTHER" id="PTHR47424">
    <property type="entry name" value="REGULATORY PROTEIN GAL4"/>
    <property type="match status" value="1"/>
</dbReference>
<dbReference type="EMBL" id="MDYN01000001">
    <property type="protein sequence ID" value="OQD91088.1"/>
    <property type="molecule type" value="Genomic_DNA"/>
</dbReference>
<comment type="caution">
    <text evidence="5">The sequence shown here is derived from an EMBL/GenBank/DDBJ whole genome shotgun (WGS) entry which is preliminary data.</text>
</comment>
<evidence type="ECO:0000313" key="6">
    <source>
        <dbReference type="Proteomes" id="UP000191672"/>
    </source>
</evidence>
<dbReference type="GO" id="GO:0000981">
    <property type="term" value="F:DNA-binding transcription factor activity, RNA polymerase II-specific"/>
    <property type="evidence" value="ECO:0007669"/>
    <property type="project" value="TreeGrafter"/>
</dbReference>
<evidence type="ECO:0000256" key="1">
    <source>
        <dbReference type="ARBA" id="ARBA00023015"/>
    </source>
</evidence>
<organism evidence="5 6">
    <name type="scientific">Penicillium antarcticum</name>
    <dbReference type="NCBI Taxonomy" id="416450"/>
    <lineage>
        <taxon>Eukaryota</taxon>
        <taxon>Fungi</taxon>
        <taxon>Dikarya</taxon>
        <taxon>Ascomycota</taxon>
        <taxon>Pezizomycotina</taxon>
        <taxon>Eurotiomycetes</taxon>
        <taxon>Eurotiomycetidae</taxon>
        <taxon>Eurotiales</taxon>
        <taxon>Aspergillaceae</taxon>
        <taxon>Penicillium</taxon>
    </lineage>
</organism>
<dbReference type="Proteomes" id="UP000191672">
    <property type="component" value="Unassembled WGS sequence"/>
</dbReference>
<keyword evidence="3" id="KW-0539">Nucleus</keyword>
<dbReference type="CDD" id="cd12148">
    <property type="entry name" value="fungal_TF_MHR"/>
    <property type="match status" value="1"/>
</dbReference>
<dbReference type="PANTHER" id="PTHR47424:SF2">
    <property type="entry name" value="TRANSCRIPTION FACTOR DOMAIN-CONTAINING PROTEIN-RELATED"/>
    <property type="match status" value="1"/>
</dbReference>
<dbReference type="Pfam" id="PF04082">
    <property type="entry name" value="Fungal_trans"/>
    <property type="match status" value="1"/>
</dbReference>
<evidence type="ECO:0000313" key="5">
    <source>
        <dbReference type="EMBL" id="OQD91088.1"/>
    </source>
</evidence>
<reference evidence="6" key="1">
    <citation type="journal article" date="2017" name="Nat. Microbiol.">
        <title>Global analysis of biosynthetic gene clusters reveals vast potential of secondary metabolite production in Penicillium species.</title>
        <authorList>
            <person name="Nielsen J.C."/>
            <person name="Grijseels S."/>
            <person name="Prigent S."/>
            <person name="Ji B."/>
            <person name="Dainat J."/>
            <person name="Nielsen K.F."/>
            <person name="Frisvad J.C."/>
            <person name="Workman M."/>
            <person name="Nielsen J."/>
        </authorList>
    </citation>
    <scope>NUCLEOTIDE SEQUENCE [LARGE SCALE GENOMIC DNA]</scope>
    <source>
        <strain evidence="6">IBT 31811</strain>
    </source>
</reference>
<keyword evidence="6" id="KW-1185">Reference proteome</keyword>